<sequence>MASYLPHPSTTLTISYKKSGFRPSNLPTTLLFIENNQINSISKPYLTYKTSSHLNFLLNPCCTATKSSTSSSTTNVFLEKLEKDDNLPVVEDSPVKFLFWALLWASFLVALYAFSPADAKAQEAHAAVQSIKASSFGLKFANFLRGYIFVPSPAINLTVQEQKMNSSPIFHYAQILRIASASLSIFIFTNIQGM</sequence>
<name>A0AAU9PWX0_9ASTR</name>
<protein>
    <submittedName>
        <fullName evidence="2">Uncharacterized protein</fullName>
    </submittedName>
</protein>
<keyword evidence="1" id="KW-1133">Transmembrane helix</keyword>
<feature type="transmembrane region" description="Helical" evidence="1">
    <location>
        <begin position="97"/>
        <end position="115"/>
    </location>
</feature>
<dbReference type="AlphaFoldDB" id="A0AAU9PWX0"/>
<gene>
    <name evidence="2" type="ORF">LVIROSA_LOCUS39566</name>
</gene>
<accession>A0AAU9PWX0</accession>
<dbReference type="GO" id="GO:0009507">
    <property type="term" value="C:chloroplast"/>
    <property type="evidence" value="ECO:0007669"/>
    <property type="project" value="TreeGrafter"/>
</dbReference>
<evidence type="ECO:0000313" key="2">
    <source>
        <dbReference type="EMBL" id="CAH1454384.1"/>
    </source>
</evidence>
<dbReference type="EMBL" id="CAKMRJ010005745">
    <property type="protein sequence ID" value="CAH1454384.1"/>
    <property type="molecule type" value="Genomic_DNA"/>
</dbReference>
<reference evidence="2 3" key="1">
    <citation type="submission" date="2022-01" db="EMBL/GenBank/DDBJ databases">
        <authorList>
            <person name="Xiong W."/>
            <person name="Schranz E."/>
        </authorList>
    </citation>
    <scope>NUCLEOTIDE SEQUENCE [LARGE SCALE GENOMIC DNA]</scope>
</reference>
<proteinExistence type="predicted"/>
<dbReference type="PANTHER" id="PTHR36007">
    <property type="entry name" value="TRANSPORT PROTEIN-RELATED"/>
    <property type="match status" value="1"/>
</dbReference>
<dbReference type="PANTHER" id="PTHR36007:SF2">
    <property type="entry name" value="TRANSPORT PROTEIN-RELATED"/>
    <property type="match status" value="1"/>
</dbReference>
<keyword evidence="3" id="KW-1185">Reference proteome</keyword>
<comment type="caution">
    <text evidence="2">The sequence shown here is derived from an EMBL/GenBank/DDBJ whole genome shotgun (WGS) entry which is preliminary data.</text>
</comment>
<organism evidence="2 3">
    <name type="scientific">Lactuca virosa</name>
    <dbReference type="NCBI Taxonomy" id="75947"/>
    <lineage>
        <taxon>Eukaryota</taxon>
        <taxon>Viridiplantae</taxon>
        <taxon>Streptophyta</taxon>
        <taxon>Embryophyta</taxon>
        <taxon>Tracheophyta</taxon>
        <taxon>Spermatophyta</taxon>
        <taxon>Magnoliopsida</taxon>
        <taxon>eudicotyledons</taxon>
        <taxon>Gunneridae</taxon>
        <taxon>Pentapetalae</taxon>
        <taxon>asterids</taxon>
        <taxon>campanulids</taxon>
        <taxon>Asterales</taxon>
        <taxon>Asteraceae</taxon>
        <taxon>Cichorioideae</taxon>
        <taxon>Cichorieae</taxon>
        <taxon>Lactucinae</taxon>
        <taxon>Lactuca</taxon>
    </lineage>
</organism>
<dbReference type="Proteomes" id="UP001157418">
    <property type="component" value="Unassembled WGS sequence"/>
</dbReference>
<keyword evidence="1" id="KW-0812">Transmembrane</keyword>
<keyword evidence="1" id="KW-0472">Membrane</keyword>
<dbReference type="InterPro" id="IPR009577">
    <property type="entry name" value="Sm_multidrug_ex"/>
</dbReference>
<evidence type="ECO:0000256" key="1">
    <source>
        <dbReference type="SAM" id="Phobius"/>
    </source>
</evidence>
<evidence type="ECO:0000313" key="3">
    <source>
        <dbReference type="Proteomes" id="UP001157418"/>
    </source>
</evidence>